<dbReference type="Proteomes" id="UP001196601">
    <property type="component" value="Unassembled WGS sequence"/>
</dbReference>
<gene>
    <name evidence="3" type="ORF">I0D00_15275</name>
</gene>
<evidence type="ECO:0000313" key="3">
    <source>
        <dbReference type="EMBL" id="MBS7663291.1"/>
    </source>
</evidence>
<organism evidence="3 4">
    <name type="scientific">Pseudomonas lalucatii</name>
    <dbReference type="NCBI Taxonomy" id="1424203"/>
    <lineage>
        <taxon>Bacteria</taxon>
        <taxon>Pseudomonadati</taxon>
        <taxon>Pseudomonadota</taxon>
        <taxon>Gammaproteobacteria</taxon>
        <taxon>Pseudomonadales</taxon>
        <taxon>Pseudomonadaceae</taxon>
        <taxon>Pseudomonas</taxon>
    </lineage>
</organism>
<dbReference type="InterPro" id="IPR013762">
    <property type="entry name" value="Integrase-like_cat_sf"/>
</dbReference>
<dbReference type="InterPro" id="IPR011010">
    <property type="entry name" value="DNA_brk_join_enz"/>
</dbReference>
<name>A0ABS5Q3F4_9PSED</name>
<evidence type="ECO:0000313" key="4">
    <source>
        <dbReference type="Proteomes" id="UP001196601"/>
    </source>
</evidence>
<evidence type="ECO:0000256" key="1">
    <source>
        <dbReference type="ARBA" id="ARBA00023172"/>
    </source>
</evidence>
<feature type="domain" description="Tyr recombinase" evidence="2">
    <location>
        <begin position="1"/>
        <end position="116"/>
    </location>
</feature>
<dbReference type="PROSITE" id="PS51898">
    <property type="entry name" value="TYR_RECOMBINASE"/>
    <property type="match status" value="1"/>
</dbReference>
<accession>A0ABS5Q3F4</accession>
<dbReference type="Pfam" id="PF00589">
    <property type="entry name" value="Phage_integrase"/>
    <property type="match status" value="1"/>
</dbReference>
<proteinExistence type="predicted"/>
<comment type="caution">
    <text evidence="3">The sequence shown here is derived from an EMBL/GenBank/DDBJ whole genome shotgun (WGS) entry which is preliminary data.</text>
</comment>
<dbReference type="Gene3D" id="1.10.443.10">
    <property type="entry name" value="Intergrase catalytic core"/>
    <property type="match status" value="1"/>
</dbReference>
<sequence length="138" mass="14876">MTARNSVASDSATSLARAPNWSVPISAELEQQLKAHFSQQGLLANCLNGLDKTVKASGLALPAGQSARVLRHTFALRFIMNGGNFLTLQKSLGQTSLTMTMRYAHLSPDHLRDAMRPGPGKSLRHFFGSALAQKCKSP</sequence>
<dbReference type="EMBL" id="JADPMV010000002">
    <property type="protein sequence ID" value="MBS7663291.1"/>
    <property type="molecule type" value="Genomic_DNA"/>
</dbReference>
<reference evidence="3 4" key="1">
    <citation type="journal article" date="2021" name="Syst. Appl. Microbiol.">
        <title>Pseudomonas lalucatii sp. nov. isolated from Vallgornera, a karstic cave in Mallorca, Western Mediterranean.</title>
        <authorList>
            <person name="Busquets A."/>
            <person name="Mulet M."/>
            <person name="Gomila M."/>
            <person name="Garcia-Valdes E."/>
        </authorList>
    </citation>
    <scope>NUCLEOTIDE SEQUENCE [LARGE SCALE GENOMIC DNA]</scope>
    <source>
        <strain evidence="3 4">R1b54</strain>
    </source>
</reference>
<evidence type="ECO:0000259" key="2">
    <source>
        <dbReference type="PROSITE" id="PS51898"/>
    </source>
</evidence>
<dbReference type="InterPro" id="IPR002104">
    <property type="entry name" value="Integrase_catalytic"/>
</dbReference>
<dbReference type="SUPFAM" id="SSF56349">
    <property type="entry name" value="DNA breaking-rejoining enzymes"/>
    <property type="match status" value="1"/>
</dbReference>
<keyword evidence="1" id="KW-0233">DNA recombination</keyword>
<keyword evidence="4" id="KW-1185">Reference proteome</keyword>
<dbReference type="RefSeq" id="WP_213640691.1">
    <property type="nucleotide sequence ID" value="NZ_JADPMV010000002.1"/>
</dbReference>
<protein>
    <submittedName>
        <fullName evidence="3">Tyrosine-type recombinase/integrase</fullName>
    </submittedName>
</protein>